<evidence type="ECO:0000256" key="6">
    <source>
        <dbReference type="PIRSR" id="PIRSR003085-1"/>
    </source>
</evidence>
<dbReference type="eggNOG" id="COG2230">
    <property type="taxonomic scope" value="Bacteria"/>
</dbReference>
<accession>W6RX11</accession>
<dbReference type="InterPro" id="IPR029063">
    <property type="entry name" value="SAM-dependent_MTases_sf"/>
</dbReference>
<dbReference type="OrthoDB" id="9782855at2"/>
<name>W6RX11_9CLOT</name>
<dbReference type="InterPro" id="IPR057206">
    <property type="entry name" value="DUF7884"/>
</dbReference>
<keyword evidence="4" id="KW-0949">S-adenosyl-L-methionine</keyword>
<dbReference type="Pfam" id="PF02353">
    <property type="entry name" value="CMAS"/>
    <property type="match status" value="1"/>
</dbReference>
<evidence type="ECO:0000256" key="5">
    <source>
        <dbReference type="ARBA" id="ARBA00023098"/>
    </source>
</evidence>
<evidence type="ECO:0000256" key="3">
    <source>
        <dbReference type="ARBA" id="ARBA00022679"/>
    </source>
</evidence>
<dbReference type="KEGG" id="clt:CM240_1010"/>
<organism evidence="8 9">
    <name type="scientific">Clostridium bornimense</name>
    <dbReference type="NCBI Taxonomy" id="1216932"/>
    <lineage>
        <taxon>Bacteria</taxon>
        <taxon>Bacillati</taxon>
        <taxon>Bacillota</taxon>
        <taxon>Clostridia</taxon>
        <taxon>Eubacteriales</taxon>
        <taxon>Clostridiaceae</taxon>
        <taxon>Clostridium</taxon>
    </lineage>
</organism>
<dbReference type="InterPro" id="IPR003333">
    <property type="entry name" value="CMAS"/>
</dbReference>
<evidence type="ECO:0000313" key="8">
    <source>
        <dbReference type="EMBL" id="CDM68174.1"/>
    </source>
</evidence>
<evidence type="ECO:0000256" key="2">
    <source>
        <dbReference type="ARBA" id="ARBA00022603"/>
    </source>
</evidence>
<protein>
    <submittedName>
        <fullName evidence="8">Cyclopropane-fatty-acyl-phospholipid synthase</fullName>
    </submittedName>
</protein>
<comment type="similarity">
    <text evidence="1">Belongs to the CFA/CMAS family.</text>
</comment>
<reference evidence="8 9" key="1">
    <citation type="submission" date="2013-11" db="EMBL/GenBank/DDBJ databases">
        <title>Complete genome sequence of Clostridum sp. M2/40.</title>
        <authorList>
            <person name="Wibberg D."/>
            <person name="Puehler A."/>
            <person name="Schlueter A."/>
        </authorList>
    </citation>
    <scope>NUCLEOTIDE SEQUENCE [LARGE SCALE GENOMIC DNA]</scope>
    <source>
        <strain evidence="9">M2/40</strain>
    </source>
</reference>
<dbReference type="GO" id="GO:0008168">
    <property type="term" value="F:methyltransferase activity"/>
    <property type="evidence" value="ECO:0007669"/>
    <property type="project" value="UniProtKB-KW"/>
</dbReference>
<dbReference type="GO" id="GO:0032259">
    <property type="term" value="P:methylation"/>
    <property type="evidence" value="ECO:0007669"/>
    <property type="project" value="UniProtKB-KW"/>
</dbReference>
<dbReference type="PIRSF" id="PIRSF003085">
    <property type="entry name" value="CMAS"/>
    <property type="match status" value="1"/>
</dbReference>
<dbReference type="PANTHER" id="PTHR43667:SF1">
    <property type="entry name" value="CYCLOPROPANE-FATTY-ACYL-PHOSPHOLIPID SYNTHASE"/>
    <property type="match status" value="1"/>
</dbReference>
<dbReference type="STRING" id="1216932.CM240_1010"/>
<dbReference type="Proteomes" id="UP000019426">
    <property type="component" value="Chromosome M2/40_rep1"/>
</dbReference>
<dbReference type="InterPro" id="IPR050723">
    <property type="entry name" value="CFA/CMAS"/>
</dbReference>
<evidence type="ECO:0000259" key="7">
    <source>
        <dbReference type="Pfam" id="PF25371"/>
    </source>
</evidence>
<feature type="domain" description="DUF7884" evidence="7">
    <location>
        <begin position="9"/>
        <end position="87"/>
    </location>
</feature>
<dbReference type="RefSeq" id="WP_044037065.1">
    <property type="nucleotide sequence ID" value="NZ_HG917868.1"/>
</dbReference>
<dbReference type="EMBL" id="HG917868">
    <property type="protein sequence ID" value="CDM68174.1"/>
    <property type="molecule type" value="Genomic_DNA"/>
</dbReference>
<evidence type="ECO:0000313" key="9">
    <source>
        <dbReference type="Proteomes" id="UP000019426"/>
    </source>
</evidence>
<keyword evidence="2" id="KW-0489">Methyltransferase</keyword>
<dbReference type="HOGENOM" id="CLU_026434_6_2_9"/>
<evidence type="ECO:0000256" key="1">
    <source>
        <dbReference type="ARBA" id="ARBA00010815"/>
    </source>
</evidence>
<dbReference type="CDD" id="cd02440">
    <property type="entry name" value="AdoMet_MTases"/>
    <property type="match status" value="1"/>
</dbReference>
<proteinExistence type="inferred from homology"/>
<keyword evidence="9" id="KW-1185">Reference proteome</keyword>
<dbReference type="GO" id="GO:0008610">
    <property type="term" value="P:lipid biosynthetic process"/>
    <property type="evidence" value="ECO:0007669"/>
    <property type="project" value="InterPro"/>
</dbReference>
<dbReference type="Pfam" id="PF25371">
    <property type="entry name" value="DUF7884"/>
    <property type="match status" value="1"/>
</dbReference>
<gene>
    <name evidence="8" type="ORF">CM240_1010</name>
</gene>
<dbReference type="Gene3D" id="3.40.50.150">
    <property type="entry name" value="Vaccinia Virus protein VP39"/>
    <property type="match status" value="1"/>
</dbReference>
<dbReference type="AlphaFoldDB" id="W6RX11"/>
<keyword evidence="5" id="KW-0443">Lipid metabolism</keyword>
<evidence type="ECO:0000256" key="4">
    <source>
        <dbReference type="ARBA" id="ARBA00022691"/>
    </source>
</evidence>
<feature type="active site" evidence="6">
    <location>
        <position position="358"/>
    </location>
</feature>
<dbReference type="SUPFAM" id="SSF53335">
    <property type="entry name" value="S-adenosyl-L-methionine-dependent methyltransferases"/>
    <property type="match status" value="1"/>
</dbReference>
<dbReference type="PANTHER" id="PTHR43667">
    <property type="entry name" value="CYCLOPROPANE-FATTY-ACYL-PHOSPHOLIPID SYNTHASE"/>
    <property type="match status" value="1"/>
</dbReference>
<keyword evidence="3" id="KW-0808">Transferase</keyword>
<dbReference type="PATRIC" id="fig|1216932.3.peg.998"/>
<sequence length="392" mass="45441">MDIEKSLIKNLTKNFEGPSFQIKFWDGEETLVGGSTPTFTLKLNKPLNKKDMALSTTLAFGEAYMDKNFEIDGDLYFALNSILQNITHFNFDFKGLPKIFHKSSKTKQKENIASHYDIGNDFYSLWLDKTMSYSCGYFKNEKDNLYDAQMNKIHHILKKLNLKEGDTLLDIGCGWGALLIEATKKYKVKGVGITLSEEQFKKFNERIEEEHLENFLEVKLMNYLDLPKLDKTFDAVVSVGMLEHVGRDHYPDFFNSVSSVLKDSGIFLLHYITSLIESPGDPWLKKYIFPGGVIPTLREIISLSAENNYHVLDVENLRLHYKNTLLHWYSNFNNNIDIIENKFDERFIRMWQLYLCACAAVFNNGICDLHQILFTKGINNSIPLTRDYMYKD</sequence>